<dbReference type="GO" id="GO:0007186">
    <property type="term" value="P:G protein-coupled receptor signaling pathway"/>
    <property type="evidence" value="ECO:0000318"/>
    <property type="project" value="GO_Central"/>
</dbReference>
<feature type="transmembrane region" description="Helical" evidence="5">
    <location>
        <begin position="804"/>
        <end position="829"/>
    </location>
</feature>
<organism evidence="7 8">
    <name type="scientific">Strongylocentrotus purpuratus</name>
    <name type="common">Purple sea urchin</name>
    <dbReference type="NCBI Taxonomy" id="7668"/>
    <lineage>
        <taxon>Eukaryota</taxon>
        <taxon>Metazoa</taxon>
        <taxon>Echinodermata</taxon>
        <taxon>Eleutherozoa</taxon>
        <taxon>Echinozoa</taxon>
        <taxon>Echinoidea</taxon>
        <taxon>Euechinoidea</taxon>
        <taxon>Echinacea</taxon>
        <taxon>Camarodonta</taxon>
        <taxon>Echinidea</taxon>
        <taxon>Strongylocentrotidae</taxon>
        <taxon>Strongylocentrotus</taxon>
    </lineage>
</organism>
<reference evidence="7" key="2">
    <citation type="submission" date="2021-01" db="UniProtKB">
        <authorList>
            <consortium name="EnsemblMetazoa"/>
        </authorList>
    </citation>
    <scope>IDENTIFICATION</scope>
</reference>
<feature type="transmembrane region" description="Helical" evidence="5">
    <location>
        <begin position="616"/>
        <end position="636"/>
    </location>
</feature>
<dbReference type="GeneID" id="100889648"/>
<dbReference type="PROSITE" id="PS50261">
    <property type="entry name" value="G_PROTEIN_RECEP_F2_4"/>
    <property type="match status" value="1"/>
</dbReference>
<dbReference type="EnsemblMetazoa" id="XM_030990112">
    <property type="protein sequence ID" value="XP_030845972"/>
    <property type="gene ID" value="LOC100889648"/>
</dbReference>
<dbReference type="OMA" id="WDSSACT"/>
<dbReference type="OrthoDB" id="10037534at2759"/>
<evidence type="ECO:0000313" key="8">
    <source>
        <dbReference type="Proteomes" id="UP000007110"/>
    </source>
</evidence>
<dbReference type="InterPro" id="IPR017981">
    <property type="entry name" value="GPCR_2-like_7TM"/>
</dbReference>
<dbReference type="AlphaFoldDB" id="A0A7M7P4G1"/>
<dbReference type="RefSeq" id="XP_030845972.1">
    <property type="nucleotide sequence ID" value="XM_030990112.1"/>
</dbReference>
<dbReference type="InParanoid" id="A0A7M7P4G1"/>
<evidence type="ECO:0000256" key="4">
    <source>
        <dbReference type="ARBA" id="ARBA00023136"/>
    </source>
</evidence>
<dbReference type="PANTHER" id="PTHR12011:SF471">
    <property type="entry name" value="G-PROTEIN COUPLED RECEPTORS FAMILY 2 PROFILE 2 DOMAIN-CONTAINING PROTEIN"/>
    <property type="match status" value="1"/>
</dbReference>
<feature type="transmembrane region" description="Helical" evidence="5">
    <location>
        <begin position="680"/>
        <end position="702"/>
    </location>
</feature>
<evidence type="ECO:0000259" key="6">
    <source>
        <dbReference type="PROSITE" id="PS50261"/>
    </source>
</evidence>
<dbReference type="GO" id="GO:0004930">
    <property type="term" value="F:G protein-coupled receptor activity"/>
    <property type="evidence" value="ECO:0000318"/>
    <property type="project" value="GO_Central"/>
</dbReference>
<evidence type="ECO:0000313" key="7">
    <source>
        <dbReference type="EnsemblMetazoa" id="XP_030845972"/>
    </source>
</evidence>
<comment type="subcellular location">
    <subcellularLocation>
        <location evidence="1">Membrane</location>
        <topology evidence="1">Multi-pass membrane protein</topology>
    </subcellularLocation>
</comment>
<feature type="transmembrane region" description="Helical" evidence="5">
    <location>
        <begin position="648"/>
        <end position="668"/>
    </location>
</feature>
<dbReference type="PANTHER" id="PTHR12011">
    <property type="entry name" value="ADHESION G-PROTEIN COUPLED RECEPTOR"/>
    <property type="match status" value="1"/>
</dbReference>
<feature type="transmembrane region" description="Helical" evidence="5">
    <location>
        <begin position="841"/>
        <end position="863"/>
    </location>
</feature>
<keyword evidence="3 5" id="KW-1133">Transmembrane helix</keyword>
<dbReference type="GO" id="GO:0005886">
    <property type="term" value="C:plasma membrane"/>
    <property type="evidence" value="ECO:0000318"/>
    <property type="project" value="GO_Central"/>
</dbReference>
<keyword evidence="2 5" id="KW-0812">Transmembrane</keyword>
<sequence>MISMLCLSFEKKNGKGAPKRSIMLRNSANSDRWRMMGVIFTILILLLQLTVACNSTTDCCPDNELIEQGQDAVTIETDVDTGTVDAQLATERSRFQDRLNFTRGINFPNFTNYGEDLPPLGDPEDIADLCKQNEGLPDECRSDLCPRQNITDLKGTFEWDYTPAGDYAFLPCPNGGWLEEYFPTAPPMMVAYRPCYPPTVRKGLRQLFYEGAFWGEPVTDICRWSSETTWMLDDIRKAIREEILDMIRNTPSNNFNSNNVTRIIYHLREASLLINSVPTDYLTEVDVLMVASVIDTSVSAGVEGLYTVTSELGQEVVNLADRILDIDIWTLLKAHSSCLSIADNLEIYTGRVKMGMLGDKLTHNGRNLYIEVEQTTPEYVEHLPNRWVVAPDTEGNSEPEPVVSIDFPWGKIAAVKRRNQTDGRSHRIRERDRETRRNRTIFDDRFNRRDPEAYAVPTYMIRATAIVYYTGKFFVSELSQIAPVDETVLVYIKAYNDGVPLEEIPEPLSITFYHTTDGQGDLPDWAGFACGSARLHSSREPVPDLVQHVELEWDSSYCTMNFTNDNYTVCMCTVLEIIGLIKDAIPTQEPTTPETAPGPLEFIGIPNSLGLTITSYIGYSVSIISLLLTIITYAIFPKLRRGRPTLIHVNLCVAILLLLVLLISSVAFCNNVMGCRVANIFRIYIILVSLMWNGVEAVHMYMTLVKVFTAHASYFVLKAGLVAWGIPLFVVLIAAAVNIEIYDGFLINCTFSCRLSTVAFYGLFLTPMLIIVLFNSIVFGLVLRVIRKIYKTDGKKTPLNQLKGAVALLVLLGISWIFGAAAAVNFTIVPSGYEPQATANIFQALFAISVAFQGFFIFIFHCARYPDVRQQWKTTLTPKRCRRHERKSSCIPTVSTGSGVDGIQVTRL</sequence>
<keyword evidence="4 5" id="KW-0472">Membrane</keyword>
<dbReference type="Gene3D" id="1.20.1070.10">
    <property type="entry name" value="Rhodopsin 7-helix transmembrane proteins"/>
    <property type="match status" value="1"/>
</dbReference>
<accession>A0A7M7P4G1</accession>
<reference evidence="8" key="1">
    <citation type="submission" date="2015-02" db="EMBL/GenBank/DDBJ databases">
        <title>Genome sequencing for Strongylocentrotus purpuratus.</title>
        <authorList>
            <person name="Murali S."/>
            <person name="Liu Y."/>
            <person name="Vee V."/>
            <person name="English A."/>
            <person name="Wang M."/>
            <person name="Skinner E."/>
            <person name="Han Y."/>
            <person name="Muzny D.M."/>
            <person name="Worley K.C."/>
            <person name="Gibbs R.A."/>
        </authorList>
    </citation>
    <scope>NUCLEOTIDE SEQUENCE</scope>
</reference>
<proteinExistence type="predicted"/>
<protein>
    <recommendedName>
        <fullName evidence="6">G-protein coupled receptors family 2 profile 2 domain-containing protein</fullName>
    </recommendedName>
</protein>
<feature type="transmembrane region" description="Helical" evidence="5">
    <location>
        <begin position="759"/>
        <end position="783"/>
    </location>
</feature>
<dbReference type="InterPro" id="IPR000832">
    <property type="entry name" value="GPCR_2_secretin-like"/>
</dbReference>
<dbReference type="Proteomes" id="UP000007110">
    <property type="component" value="Unassembled WGS sequence"/>
</dbReference>
<evidence type="ECO:0000256" key="2">
    <source>
        <dbReference type="ARBA" id="ARBA00022692"/>
    </source>
</evidence>
<feature type="domain" description="G-protein coupled receptors family 2 profile 2" evidence="6">
    <location>
        <begin position="611"/>
        <end position="865"/>
    </location>
</feature>
<dbReference type="Pfam" id="PF00002">
    <property type="entry name" value="7tm_2"/>
    <property type="match status" value="1"/>
</dbReference>
<dbReference type="SUPFAM" id="SSF81321">
    <property type="entry name" value="Family A G protein-coupled receptor-like"/>
    <property type="match status" value="1"/>
</dbReference>
<keyword evidence="8" id="KW-1185">Reference proteome</keyword>
<evidence type="ECO:0000256" key="5">
    <source>
        <dbReference type="SAM" id="Phobius"/>
    </source>
</evidence>
<dbReference type="PRINTS" id="PR00249">
    <property type="entry name" value="GPCRSECRETIN"/>
</dbReference>
<dbReference type="CDD" id="cd15040">
    <property type="entry name" value="7tmB2_Adhesion"/>
    <property type="match status" value="1"/>
</dbReference>
<dbReference type="GO" id="GO:0007166">
    <property type="term" value="P:cell surface receptor signaling pathway"/>
    <property type="evidence" value="ECO:0007669"/>
    <property type="project" value="InterPro"/>
</dbReference>
<dbReference type="KEGG" id="spu:100889648"/>
<evidence type="ECO:0000256" key="1">
    <source>
        <dbReference type="ARBA" id="ARBA00004141"/>
    </source>
</evidence>
<evidence type="ECO:0000256" key="3">
    <source>
        <dbReference type="ARBA" id="ARBA00022989"/>
    </source>
</evidence>
<feature type="transmembrane region" description="Helical" evidence="5">
    <location>
        <begin position="714"/>
        <end position="739"/>
    </location>
</feature>
<name>A0A7M7P4G1_STRPU</name>